<keyword evidence="3 5" id="KW-1133">Transmembrane helix</keyword>
<dbReference type="PANTHER" id="PTHR31157:SF1">
    <property type="entry name" value="SCP DOMAIN-CONTAINING PROTEIN"/>
    <property type="match status" value="1"/>
</dbReference>
<feature type="transmembrane region" description="Helical" evidence="5">
    <location>
        <begin position="6"/>
        <end position="23"/>
    </location>
</feature>
<evidence type="ECO:0000256" key="4">
    <source>
        <dbReference type="ARBA" id="ARBA00023136"/>
    </source>
</evidence>
<evidence type="ECO:0000256" key="1">
    <source>
        <dbReference type="ARBA" id="ARBA00004141"/>
    </source>
</evidence>
<evidence type="ECO:0000256" key="2">
    <source>
        <dbReference type="ARBA" id="ARBA00022692"/>
    </source>
</evidence>
<evidence type="ECO:0000256" key="3">
    <source>
        <dbReference type="ARBA" id="ARBA00022989"/>
    </source>
</evidence>
<comment type="subcellular location">
    <subcellularLocation>
        <location evidence="1">Membrane</location>
        <topology evidence="1">Multi-pass membrane protein</topology>
    </subcellularLocation>
</comment>
<accession>A0ABS1JQU9</accession>
<dbReference type="InterPro" id="IPR003825">
    <property type="entry name" value="Colicin-V_CvpA"/>
</dbReference>
<protein>
    <submittedName>
        <fullName evidence="7">CvpA family protein</fullName>
    </submittedName>
</protein>
<feature type="transmembrane region" description="Helical" evidence="5">
    <location>
        <begin position="62"/>
        <end position="90"/>
    </location>
</feature>
<feature type="transmembrane region" description="Helical" evidence="5">
    <location>
        <begin position="111"/>
        <end position="132"/>
    </location>
</feature>
<dbReference type="PANTHER" id="PTHR31157">
    <property type="entry name" value="SCP DOMAIN-CONTAINING PROTEIN"/>
    <property type="match status" value="1"/>
</dbReference>
<dbReference type="SUPFAM" id="SSF55797">
    <property type="entry name" value="PR-1-like"/>
    <property type="match status" value="1"/>
</dbReference>
<dbReference type="Proteomes" id="UP000622707">
    <property type="component" value="Unassembled WGS sequence"/>
</dbReference>
<keyword evidence="4 5" id="KW-0472">Membrane</keyword>
<name>A0ABS1JQU9_9BURK</name>
<keyword evidence="2 5" id="KW-0812">Transmembrane</keyword>
<evidence type="ECO:0000313" key="7">
    <source>
        <dbReference type="EMBL" id="MBL0426613.1"/>
    </source>
</evidence>
<dbReference type="Pfam" id="PF02674">
    <property type="entry name" value="Colicin_V"/>
    <property type="match status" value="1"/>
</dbReference>
<feature type="transmembrane region" description="Helical" evidence="5">
    <location>
        <begin position="30"/>
        <end position="50"/>
    </location>
</feature>
<dbReference type="EMBL" id="JAEQND010000008">
    <property type="protein sequence ID" value="MBL0426613.1"/>
    <property type="molecule type" value="Genomic_DNA"/>
</dbReference>
<dbReference type="InterPro" id="IPR014044">
    <property type="entry name" value="CAP_dom"/>
</dbReference>
<evidence type="ECO:0000313" key="8">
    <source>
        <dbReference type="Proteomes" id="UP000622707"/>
    </source>
</evidence>
<keyword evidence="8" id="KW-1185">Reference proteome</keyword>
<proteinExistence type="predicted"/>
<evidence type="ECO:0000256" key="5">
    <source>
        <dbReference type="SAM" id="Phobius"/>
    </source>
</evidence>
<dbReference type="Pfam" id="PF00188">
    <property type="entry name" value="CAP"/>
    <property type="match status" value="1"/>
</dbReference>
<dbReference type="CDD" id="cd05379">
    <property type="entry name" value="CAP_bacterial"/>
    <property type="match status" value="1"/>
</dbReference>
<gene>
    <name evidence="7" type="ORF">JI746_15975</name>
</gene>
<comment type="caution">
    <text evidence="7">The sequence shown here is derived from an EMBL/GenBank/DDBJ whole genome shotgun (WGS) entry which is preliminary data.</text>
</comment>
<organism evidence="7 8">
    <name type="scientific">Ramlibacter alkalitolerans</name>
    <dbReference type="NCBI Taxonomy" id="2039631"/>
    <lineage>
        <taxon>Bacteria</taxon>
        <taxon>Pseudomonadati</taxon>
        <taxon>Pseudomonadota</taxon>
        <taxon>Betaproteobacteria</taxon>
        <taxon>Burkholderiales</taxon>
        <taxon>Comamonadaceae</taxon>
        <taxon>Ramlibacter</taxon>
    </lineage>
</organism>
<reference evidence="7 8" key="1">
    <citation type="journal article" date="2017" name="Int. J. Syst. Evol. Microbiol.">
        <title>Ramlibacter alkalitolerans sp. nov., alkali-tolerant bacterium isolated from soil of ginseng.</title>
        <authorList>
            <person name="Lee D.H."/>
            <person name="Cha C.J."/>
        </authorList>
    </citation>
    <scope>NUCLEOTIDE SEQUENCE [LARGE SCALE GENOMIC DNA]</scope>
    <source>
        <strain evidence="7 8">KACC 19305</strain>
    </source>
</reference>
<sequence>MHFTPVDLLLAAILLFGAWLGWVRGFLFSALDLLTLVVSLAAAFFGYRAASGWIGAVAPALGIWIAPLGFVALFLLVHVVLGSVVLRLLLRLPRTVHANAANRVLGLLPGLANGAMYAIVASVLLLALPLGARVATWVHESALAPRLARPAEWVEVQLAPIFDPALQRTLEAVIVDPGSRERIALQFRVKDGQPRPDLEERMLELVNAERRAHGLKPVRPDPILSELARAHSRDMLARGYFAHVTPEGNDLSERMQQARIGYLSAGENLALAPTLSTAHTGLMHSPGHRANILRPQFGRLGIGILDSGGHGLMVTQDFRN</sequence>
<feature type="domain" description="SCP" evidence="6">
    <location>
        <begin position="203"/>
        <end position="318"/>
    </location>
</feature>
<dbReference type="RefSeq" id="WP_201690820.1">
    <property type="nucleotide sequence ID" value="NZ_JAEQND010000008.1"/>
</dbReference>
<dbReference type="Gene3D" id="3.40.33.10">
    <property type="entry name" value="CAP"/>
    <property type="match status" value="1"/>
</dbReference>
<dbReference type="InterPro" id="IPR035940">
    <property type="entry name" value="CAP_sf"/>
</dbReference>
<evidence type="ECO:0000259" key="6">
    <source>
        <dbReference type="Pfam" id="PF00188"/>
    </source>
</evidence>